<dbReference type="Proteomes" id="UP000001685">
    <property type="component" value="Chromosome"/>
</dbReference>
<reference evidence="1" key="4">
    <citation type="journal article" date="2008" name="Microbiology">
        <title>Conditionally positive effect of the TetR-family transcriptional regulator AtrA on streptomycin production by Streptomyces griseus.</title>
        <authorList>
            <person name="Hirano S."/>
            <person name="Tanaka K."/>
            <person name="Ohnishi Y."/>
            <person name="Horinouchi S."/>
        </authorList>
    </citation>
    <scope>NUCLEOTIDE SEQUENCE</scope>
    <source>
        <strain evidence="1">NBRC 13350</strain>
    </source>
</reference>
<protein>
    <recommendedName>
        <fullName evidence="4">Ricin B lectin domain-containing protein</fullName>
    </recommendedName>
</protein>
<reference evidence="1" key="3">
    <citation type="journal article" date="2008" name="J. Biol. Chem.">
        <title>Phenolic lipids synthesized by type III polyketide synthase confer penicillin resistance on Streptomyces griseus.</title>
        <authorList>
            <person name="Funabashi M."/>
            <person name="Funa N."/>
            <person name="Horinouchi S."/>
        </authorList>
    </citation>
    <scope>NUCLEOTIDE SEQUENCE</scope>
    <source>
        <strain evidence="1">NBRC 13350</strain>
    </source>
</reference>
<dbReference type="EMBL" id="AP009493">
    <property type="protein sequence ID" value="BAG23929.1"/>
    <property type="molecule type" value="Genomic_DNA"/>
</dbReference>
<evidence type="ECO:0008006" key="4">
    <source>
        <dbReference type="Google" id="ProtNLM"/>
    </source>
</evidence>
<organism evidence="1 3">
    <name type="scientific">Streptomyces griseus subsp. griseus (strain JCM 4626 / CBS 651.72 / NBRC 13350 / KCC S-0626 / ISP 5235)</name>
    <dbReference type="NCBI Taxonomy" id="455632"/>
    <lineage>
        <taxon>Bacteria</taxon>
        <taxon>Bacillati</taxon>
        <taxon>Actinomycetota</taxon>
        <taxon>Actinomycetes</taxon>
        <taxon>Kitasatosporales</taxon>
        <taxon>Streptomycetaceae</taxon>
        <taxon>Streptomyces</taxon>
    </lineage>
</organism>
<evidence type="ECO:0000313" key="3">
    <source>
        <dbReference type="Proteomes" id="UP000001685"/>
    </source>
</evidence>
<evidence type="ECO:0000313" key="2">
    <source>
        <dbReference type="EMBL" id="BAG23929.1"/>
    </source>
</evidence>
<gene>
    <name evidence="1" type="ordered locus">SGR_37t</name>
    <name evidence="2" type="ordered locus">SGR_7102t</name>
</gene>
<dbReference type="KEGG" id="sgr:SGR_37t"/>
<sequence>MTDTPRVYEIANRNSGLLLRADTNAPTVIKQYRAQDDHRDRQWQLLPV</sequence>
<dbReference type="EMBL" id="AP009493">
    <property type="protein sequence ID" value="BAG16866.1"/>
    <property type="molecule type" value="Genomic_DNA"/>
</dbReference>
<reference evidence="3" key="1">
    <citation type="journal article" date="2008" name="J. Bacteriol.">
        <title>Genome sequence of the streptomycin-producing microorganism Streptomyces griseus IFO 13350.</title>
        <authorList>
            <person name="Ohnishi Y."/>
            <person name="Ishikawa J."/>
            <person name="Hara H."/>
            <person name="Suzuki H."/>
            <person name="Ikenoya M."/>
            <person name="Ikeda H."/>
            <person name="Yamashita A."/>
            <person name="Hattori M."/>
            <person name="Horinouchi S."/>
        </authorList>
    </citation>
    <scope>NUCLEOTIDE SEQUENCE [LARGE SCALE GENOMIC DNA]</scope>
    <source>
        <strain evidence="3">JCM 4626 / NBRC 13350</strain>
    </source>
</reference>
<accession>B1VKM1</accession>
<dbReference type="AlphaFoldDB" id="B1VKM1"/>
<dbReference type="HOGENOM" id="CLU_3158292_0_0_11"/>
<proteinExistence type="predicted"/>
<dbReference type="KEGG" id="sgr:SGR_7102t"/>
<reference evidence="1" key="2">
    <citation type="journal article" date="2008" name="J. Bacteriol.">
        <title>The genome sequence of the streptomycin-producing microorganism Streptomyces griseus IFO 13350.</title>
        <authorList>
            <person name="Ohnishi Y."/>
            <person name="Ishikawa J."/>
            <person name="Hara H."/>
            <person name="Suzuki H."/>
            <person name="Ikenoya M."/>
            <person name="Ikeda H."/>
            <person name="Yamashita A."/>
            <person name="Hattori M."/>
            <person name="Horinouchi S."/>
        </authorList>
    </citation>
    <scope>NUCLEOTIDE SEQUENCE</scope>
    <source>
        <strain evidence="1">NBRC 13350</strain>
    </source>
</reference>
<evidence type="ECO:0000313" key="1">
    <source>
        <dbReference type="EMBL" id="BAG16866.1"/>
    </source>
</evidence>
<name>B1VKM1_STRGG</name>